<organism evidence="3 4">
    <name type="scientific">Brevibacillus formosus</name>
    <dbReference type="NCBI Taxonomy" id="54913"/>
    <lineage>
        <taxon>Bacteria</taxon>
        <taxon>Bacillati</taxon>
        <taxon>Bacillota</taxon>
        <taxon>Bacilli</taxon>
        <taxon>Bacillales</taxon>
        <taxon>Paenibacillaceae</taxon>
        <taxon>Brevibacillus</taxon>
    </lineage>
</organism>
<reference evidence="2 5" key="2">
    <citation type="submission" date="2019-06" db="EMBL/GenBank/DDBJ databases">
        <title>Whole genome shotgun sequence of Brevibacillus formosus NBRC 15716.</title>
        <authorList>
            <person name="Hosoyama A."/>
            <person name="Uohara A."/>
            <person name="Ohji S."/>
            <person name="Ichikawa N."/>
        </authorList>
    </citation>
    <scope>NUCLEOTIDE SEQUENCE [LARGE SCALE GENOMIC DNA]</scope>
    <source>
        <strain evidence="2 5">NBRC 15716</strain>
    </source>
</reference>
<dbReference type="EMBL" id="BJOL01000016">
    <property type="protein sequence ID" value="GED58863.1"/>
    <property type="molecule type" value="Genomic_DNA"/>
</dbReference>
<evidence type="ECO:0000256" key="1">
    <source>
        <dbReference type="SAM" id="SignalP"/>
    </source>
</evidence>
<gene>
    <name evidence="3" type="ORF">AA984_21605</name>
    <name evidence="2" type="ORF">BFO01nite_29950</name>
</gene>
<dbReference type="OrthoDB" id="2667226at2"/>
<evidence type="ECO:0000313" key="3">
    <source>
        <dbReference type="EMBL" id="KLH97160.1"/>
    </source>
</evidence>
<evidence type="ECO:0000313" key="4">
    <source>
        <dbReference type="Proteomes" id="UP000035218"/>
    </source>
</evidence>
<evidence type="ECO:0000313" key="5">
    <source>
        <dbReference type="Proteomes" id="UP000319498"/>
    </source>
</evidence>
<dbReference type="AlphaFoldDB" id="A0A837KHD1"/>
<name>A0A837KHD1_9BACL</name>
<dbReference type="GeneID" id="87587651"/>
<comment type="caution">
    <text evidence="3">The sequence shown here is derived from an EMBL/GenBank/DDBJ whole genome shotgun (WGS) entry which is preliminary data.</text>
</comment>
<evidence type="ECO:0008006" key="6">
    <source>
        <dbReference type="Google" id="ProtNLM"/>
    </source>
</evidence>
<reference evidence="3 4" key="1">
    <citation type="submission" date="2015-05" db="EMBL/GenBank/DDBJ databases">
        <title>Genome sequencing project for genomic taxonomy and phylogenomics of Bacillus-like bacteria.</title>
        <authorList>
            <person name="Liu B."/>
            <person name="Wang J."/>
            <person name="Zhu Y."/>
            <person name="Liu G."/>
            <person name="Chen Q."/>
            <person name="Chen Z."/>
            <person name="Lan J."/>
            <person name="Che J."/>
            <person name="Ge C."/>
            <person name="Shi H."/>
            <person name="Pan Z."/>
            <person name="Liu X."/>
        </authorList>
    </citation>
    <scope>NUCLEOTIDE SEQUENCE [LARGE SCALE GENOMIC DNA]</scope>
    <source>
        <strain evidence="3 4">DSM 9885</strain>
    </source>
</reference>
<dbReference type="Proteomes" id="UP000035218">
    <property type="component" value="Unassembled WGS sequence"/>
</dbReference>
<proteinExistence type="predicted"/>
<keyword evidence="5" id="KW-1185">Reference proteome</keyword>
<feature type="chain" id="PRO_5032746382" description="DUF5065 domain-containing protein" evidence="1">
    <location>
        <begin position="26"/>
        <end position="155"/>
    </location>
</feature>
<keyword evidence="1" id="KW-0732">Signal</keyword>
<dbReference type="Proteomes" id="UP000319498">
    <property type="component" value="Unassembled WGS sequence"/>
</dbReference>
<accession>A0A837KHD1</accession>
<protein>
    <recommendedName>
        <fullName evidence="6">DUF5065 domain-containing protein</fullName>
    </recommendedName>
</protein>
<dbReference type="EMBL" id="LDCN01000007">
    <property type="protein sequence ID" value="KLH97160.1"/>
    <property type="molecule type" value="Genomic_DNA"/>
</dbReference>
<sequence length="155" mass="17834">MKLKKLISTLGLTACLISMSSSAFAMGDAREPDSFNSPNYFQGIGDSFEGTFYKSYPDFERPMDHDYFQWTNDTGQGKAFYINFDTYQNRSLDYMIRDMSVGGPAQQVFKDTGRETWYVYLPAGEKIKIHVSSQDAIRVDPNVKYIIALSERPWW</sequence>
<feature type="signal peptide" evidence="1">
    <location>
        <begin position="1"/>
        <end position="25"/>
    </location>
</feature>
<dbReference type="RefSeq" id="WP_047072696.1">
    <property type="nucleotide sequence ID" value="NZ_BJOL01000016.1"/>
</dbReference>
<evidence type="ECO:0000313" key="2">
    <source>
        <dbReference type="EMBL" id="GED58863.1"/>
    </source>
</evidence>